<dbReference type="GO" id="GO:0000902">
    <property type="term" value="P:cell morphogenesis"/>
    <property type="evidence" value="ECO:0007669"/>
    <property type="project" value="InterPro"/>
</dbReference>
<evidence type="ECO:0000313" key="3">
    <source>
        <dbReference type="EMBL" id="RWS23768.1"/>
    </source>
</evidence>
<comment type="caution">
    <text evidence="3">The sequence shown here is derived from an EMBL/GenBank/DDBJ whole genome shotgun (WGS) entry which is preliminary data.</text>
</comment>
<dbReference type="InterPro" id="IPR025614">
    <property type="entry name" value="Cell_morpho_N"/>
</dbReference>
<gene>
    <name evidence="3" type="ORF">B4U80_08585</name>
</gene>
<dbReference type="EMBL" id="NCKV01005902">
    <property type="protein sequence ID" value="RWS23768.1"/>
    <property type="molecule type" value="Genomic_DNA"/>
</dbReference>
<dbReference type="SUPFAM" id="SSF48371">
    <property type="entry name" value="ARM repeat"/>
    <property type="match status" value="1"/>
</dbReference>
<protein>
    <submittedName>
        <fullName evidence="3">Protein furry-like protein</fullName>
    </submittedName>
</protein>
<dbReference type="OrthoDB" id="6287725at2759"/>
<organism evidence="3 4">
    <name type="scientific">Leptotrombidium deliense</name>
    <dbReference type="NCBI Taxonomy" id="299467"/>
    <lineage>
        <taxon>Eukaryota</taxon>
        <taxon>Metazoa</taxon>
        <taxon>Ecdysozoa</taxon>
        <taxon>Arthropoda</taxon>
        <taxon>Chelicerata</taxon>
        <taxon>Arachnida</taxon>
        <taxon>Acari</taxon>
        <taxon>Acariformes</taxon>
        <taxon>Trombidiformes</taxon>
        <taxon>Prostigmata</taxon>
        <taxon>Anystina</taxon>
        <taxon>Parasitengona</taxon>
        <taxon>Trombiculoidea</taxon>
        <taxon>Trombiculidae</taxon>
        <taxon>Leptotrombidium</taxon>
    </lineage>
</organism>
<feature type="region of interest" description="Disordered" evidence="1">
    <location>
        <begin position="921"/>
        <end position="944"/>
    </location>
</feature>
<dbReference type="PANTHER" id="PTHR12295:SF30">
    <property type="entry name" value="PROTEIN FURRY"/>
    <property type="match status" value="1"/>
</dbReference>
<dbReference type="Pfam" id="PF14222">
    <property type="entry name" value="MOR2-PAG1_N"/>
    <property type="match status" value="1"/>
</dbReference>
<evidence type="ECO:0000313" key="4">
    <source>
        <dbReference type="Proteomes" id="UP000288716"/>
    </source>
</evidence>
<keyword evidence="4" id="KW-1185">Reference proteome</keyword>
<name>A0A443S884_9ACAR</name>
<sequence length="1196" mass="136047">MEMEYKPIQSSDSLCTLPWNCRKERMSNFQSVDLNSKPGEFLLRTLFSEFALLAEKKIDVVLSSEPLEKPLSKSLQRGEDLVFDQLLTAFGSVAEHCLPSLLRTLFAWYDRQLNAAANVIEQKSVKSNDSQSRATGKNSTLVEALEKGEEMYLLEKRVLAVEFILCLFLIEVLKQLPLHPGHEDLVNYIENLAFKHFKFREGAQTNPNIQNINIIADLYAEVIGVLVQSRFQSVKKRFLAELKELRSKEPSPLTTHSIISLLLGMKFFRIKMVPIEEFEASFQFMHECATYFLEVKDKDIKHALAGLFVEILVPVAATVKHEVNVPCLKNFVELLYPPTIDLCTKKKHQLALFPLVTCLLCVSQKSFFLQNWHCFLAMCLSHLKNKDPKMSRVALESLYRLLWVYMIRIKCESNTATQSRLHSIVSSLFPKGSKAVVPRDTPLNIFVKIIQFIAQERLDFAMKEIVYDLLSVGRPVKIILTPERMSIGLRAFLVVADSLQQKDGEPPMPRTVGVLPSGNAVRVKKTFLNKMLTEDMARSIGVNYYYPFVRKALNDMLRALDVQFGRPLMMTTVQNINKEPDDMITGERKPKIDLFRTCVAAIPRLIPDGMSRQDLLDLLSRLTVHMDEEMRGLAFQSLQNIVNDFVEWRDDVVECFMNFVLQEINDTFPQLMDNALRMLLQFISNWKISLGNSNGKDVESLPMSRVEHTVSVFYRVEALALVMLCNCRQPSRRLAAHILKETTQLLKSITQCEDMETPVTHIIDKCCPAIVESCMNYMPTSERTTLVSLSFGVDLQWLADRNSAVWVKTGNDSDASSKSSSQELNAHELKMNIWSACLVGFMAEVAKHCPTATYHAWSLVCQRLNTLYTHLYPNPFNDNRTSVLLRSTSSTLKKVTTENNSHLELWKNYVMFACVIAPSSSTGQRLPPYDLSSSPDSMASERSCENKSPISRGISVASFLKQIVPLIRSDQLDLRNAAVLGLSQINKFAVKDLLEELTSCIREAIDRKQENMRRRKRRELLRVQLGRLLELIAEKGTFGVSSAALDRDAGTLSNTLVEYIDGMRLYLESENDKDAPSVMDMKLHFSGFVSKLIRNFPVENRNNLLSRDLRRNLFYLFASWSGQYSISLMSDKNNGSCEELTSIEFVALQSMSAVLCCGPVFDPNCLLEDSSIYDWLYNLLDSKEERIRVLGHETVV</sequence>
<evidence type="ECO:0000256" key="1">
    <source>
        <dbReference type="SAM" id="MobiDB-lite"/>
    </source>
</evidence>
<dbReference type="AlphaFoldDB" id="A0A443S884"/>
<dbReference type="InterPro" id="IPR039867">
    <property type="entry name" value="Furry/Tao3/Mor2"/>
</dbReference>
<dbReference type="GO" id="GO:0030427">
    <property type="term" value="C:site of polarized growth"/>
    <property type="evidence" value="ECO:0007669"/>
    <property type="project" value="TreeGrafter"/>
</dbReference>
<accession>A0A443S884</accession>
<feature type="compositionally biased region" description="Low complexity" evidence="1">
    <location>
        <begin position="926"/>
        <end position="937"/>
    </location>
</feature>
<evidence type="ECO:0000259" key="2">
    <source>
        <dbReference type="Pfam" id="PF14222"/>
    </source>
</evidence>
<dbReference type="InterPro" id="IPR016024">
    <property type="entry name" value="ARM-type_fold"/>
</dbReference>
<feature type="domain" description="Cell morphogenesis protein N-terminal" evidence="2">
    <location>
        <begin position="155"/>
        <end position="686"/>
    </location>
</feature>
<dbReference type="GO" id="GO:0005938">
    <property type="term" value="C:cell cortex"/>
    <property type="evidence" value="ECO:0007669"/>
    <property type="project" value="TreeGrafter"/>
</dbReference>
<proteinExistence type="predicted"/>
<dbReference type="VEuPathDB" id="VectorBase:LDEU008272"/>
<feature type="non-terminal residue" evidence="3">
    <location>
        <position position="1196"/>
    </location>
</feature>
<dbReference type="PANTHER" id="PTHR12295">
    <property type="entry name" value="FURRY-RELATED"/>
    <property type="match status" value="1"/>
</dbReference>
<dbReference type="GO" id="GO:0031175">
    <property type="term" value="P:neuron projection development"/>
    <property type="evidence" value="ECO:0007669"/>
    <property type="project" value="TreeGrafter"/>
</dbReference>
<reference evidence="3 4" key="1">
    <citation type="journal article" date="2018" name="Gigascience">
        <title>Genomes of trombidid mites reveal novel predicted allergens and laterally-transferred genes associated with secondary metabolism.</title>
        <authorList>
            <person name="Dong X."/>
            <person name="Chaisiri K."/>
            <person name="Xia D."/>
            <person name="Armstrong S.D."/>
            <person name="Fang Y."/>
            <person name="Donnelly M.J."/>
            <person name="Kadowaki T."/>
            <person name="McGarry J.W."/>
            <person name="Darby A.C."/>
            <person name="Makepeace B.L."/>
        </authorList>
    </citation>
    <scope>NUCLEOTIDE SEQUENCE [LARGE SCALE GENOMIC DNA]</scope>
    <source>
        <strain evidence="3">UoL-UT</strain>
    </source>
</reference>
<dbReference type="STRING" id="299467.A0A443S884"/>
<dbReference type="Proteomes" id="UP000288716">
    <property type="component" value="Unassembled WGS sequence"/>
</dbReference>